<proteinExistence type="predicted"/>
<dbReference type="Gene3D" id="3.40.720.10">
    <property type="entry name" value="Alkaline Phosphatase, subunit A"/>
    <property type="match status" value="1"/>
</dbReference>
<evidence type="ECO:0000313" key="3">
    <source>
        <dbReference type="EMBL" id="GLW65292.1"/>
    </source>
</evidence>
<reference evidence="3" key="1">
    <citation type="submission" date="2023-02" db="EMBL/GenBank/DDBJ databases">
        <title>Actinomadura rubrobrunea NBRC 14622.</title>
        <authorList>
            <person name="Ichikawa N."/>
            <person name="Sato H."/>
            <person name="Tonouchi N."/>
        </authorList>
    </citation>
    <scope>NUCLEOTIDE SEQUENCE</scope>
    <source>
        <strain evidence="3">NBRC 14622</strain>
    </source>
</reference>
<dbReference type="Pfam" id="PF00884">
    <property type="entry name" value="Sulfatase"/>
    <property type="match status" value="1"/>
</dbReference>
<dbReference type="EMBL" id="BSRZ01000008">
    <property type="protein sequence ID" value="GLW65292.1"/>
    <property type="molecule type" value="Genomic_DNA"/>
</dbReference>
<evidence type="ECO:0000256" key="1">
    <source>
        <dbReference type="PIRSR" id="PIRSR036666-50"/>
    </source>
</evidence>
<keyword evidence="4" id="KW-1185">Reference proteome</keyword>
<protein>
    <submittedName>
        <fullName evidence="3">N-acetylglucosamine-6-sulfatase</fullName>
    </submittedName>
</protein>
<dbReference type="InterPro" id="IPR000917">
    <property type="entry name" value="Sulfatase_N"/>
</dbReference>
<dbReference type="InterPro" id="IPR017850">
    <property type="entry name" value="Alkaline_phosphatase_core_sf"/>
</dbReference>
<name>A0A9W6PZ00_9ACTN</name>
<feature type="domain" description="Sulfatase N-terminal" evidence="2">
    <location>
        <begin position="66"/>
        <end position="400"/>
    </location>
</feature>
<organism evidence="3 4">
    <name type="scientific">Actinomadura rubrobrunea</name>
    <dbReference type="NCBI Taxonomy" id="115335"/>
    <lineage>
        <taxon>Bacteria</taxon>
        <taxon>Bacillati</taxon>
        <taxon>Actinomycetota</taxon>
        <taxon>Actinomycetes</taxon>
        <taxon>Streptosporangiales</taxon>
        <taxon>Thermomonosporaceae</taxon>
        <taxon>Actinomadura</taxon>
    </lineage>
</organism>
<sequence>MPRRLTRARHAPTVSPFTPRTGSVVGSARRWLALLLSLSLMAACGLGGSGSTGPSKVTATPQGPRPNILFILTDDLSWDLVDYMPQVKRMREQGVTFTNFFATNTLCCPSRATILTGRYSHNTQVMTNEPPNGGWQRFHANGAERDTFATSLQAAGYRTGLMGKYLNGYDPAKVQAGALAYVPPGWTEWYATSLGYQEYNYVLSENGRAVRYGNRPEDYLTDVLADKAVDFINRTTTNRPFLLKISTFAPHAPFTPAPRHAKLFPKVKAPRGPAFDEVDVSDKPRWMQAWPRIGAPGIRTIDRKYRGRVRMVQAVDELIAKVRRVLAERGLDRNTYVLFGSDNGFHMGQHRLVEGKGTAYDVDIRVPLIVTGPGVPSGRVVHAFAQNTDLRPTFEELAGVKTPDYVDGRSLVPFLHGRTVQGWRNSVLIEHAGPVSDPSDPDYPGRGWGNPPSYAAVRTPHELYLEYDQGEREYYDLRNDPSALNNLADRLPQERRDQLAALLAALRHCVGAACRTADQGR</sequence>
<dbReference type="PIRSF" id="PIRSF036666">
    <property type="entry name" value="G6S"/>
    <property type="match status" value="1"/>
</dbReference>
<feature type="modified residue" description="3-oxoalanine (Cys)" evidence="1">
    <location>
        <position position="107"/>
    </location>
</feature>
<dbReference type="RefSeq" id="WP_083950782.1">
    <property type="nucleotide sequence ID" value="NZ_BSRZ01000008.1"/>
</dbReference>
<comment type="caution">
    <text evidence="3">The sequence shown here is derived from an EMBL/GenBank/DDBJ whole genome shotgun (WGS) entry which is preliminary data.</text>
</comment>
<comment type="PTM">
    <text evidence="1">The conversion to 3-oxoalanine (also known as C-formylglycine, FGly), of a serine or cysteine residue in prokaryotes and of a cysteine residue in eukaryotes, is critical for catalytic activity.</text>
</comment>
<dbReference type="SUPFAM" id="SSF53649">
    <property type="entry name" value="Alkaline phosphatase-like"/>
    <property type="match status" value="1"/>
</dbReference>
<evidence type="ECO:0000313" key="4">
    <source>
        <dbReference type="Proteomes" id="UP001165124"/>
    </source>
</evidence>
<dbReference type="GO" id="GO:0030203">
    <property type="term" value="P:glycosaminoglycan metabolic process"/>
    <property type="evidence" value="ECO:0007669"/>
    <property type="project" value="InterPro"/>
</dbReference>
<dbReference type="PANTHER" id="PTHR43108:SF8">
    <property type="entry name" value="SD21168P"/>
    <property type="match status" value="1"/>
</dbReference>
<gene>
    <name evidence="3" type="ORF">Arub01_35360</name>
</gene>
<dbReference type="GO" id="GO:0008449">
    <property type="term" value="F:N-acetylglucosamine-6-sulfatase activity"/>
    <property type="evidence" value="ECO:0007669"/>
    <property type="project" value="InterPro"/>
</dbReference>
<dbReference type="PANTHER" id="PTHR43108">
    <property type="entry name" value="N-ACETYLGLUCOSAMINE-6-SULFATASE FAMILY MEMBER"/>
    <property type="match status" value="1"/>
</dbReference>
<dbReference type="Proteomes" id="UP001165124">
    <property type="component" value="Unassembled WGS sequence"/>
</dbReference>
<dbReference type="InterPro" id="IPR012251">
    <property type="entry name" value="GlcNAc_6-SO4ase"/>
</dbReference>
<evidence type="ECO:0000259" key="2">
    <source>
        <dbReference type="Pfam" id="PF00884"/>
    </source>
</evidence>
<dbReference type="CDD" id="cd16147">
    <property type="entry name" value="G6S"/>
    <property type="match status" value="1"/>
</dbReference>
<accession>A0A9W6PZ00</accession>
<dbReference type="AlphaFoldDB" id="A0A9W6PZ00"/>